<gene>
    <name evidence="4" type="ORF">H8S22_08955</name>
</gene>
<dbReference type="CDD" id="cd00383">
    <property type="entry name" value="trans_reg_C"/>
    <property type="match status" value="1"/>
</dbReference>
<dbReference type="InterPro" id="IPR036388">
    <property type="entry name" value="WH-like_DNA-bd_sf"/>
</dbReference>
<sequence length="52" mass="6279">MDPFTRTFISEKGKSVYITAKEFDLLYFLYSYKGQVFTKEQLYDNVWGHLIF</sequence>
<dbReference type="InterPro" id="IPR001867">
    <property type="entry name" value="OmpR/PhoB-type_DNA-bd"/>
</dbReference>
<feature type="DNA-binding region" description="OmpR/PhoB-type" evidence="2">
    <location>
        <begin position="1"/>
        <end position="52"/>
    </location>
</feature>
<reference evidence="4 5" key="1">
    <citation type="submission" date="2020-08" db="EMBL/GenBank/DDBJ databases">
        <title>Genome public.</title>
        <authorList>
            <person name="Liu C."/>
            <person name="Sun Q."/>
        </authorList>
    </citation>
    <scope>NUCLEOTIDE SEQUENCE [LARGE SCALE GENOMIC DNA]</scope>
    <source>
        <strain evidence="4 5">NSJ-7</strain>
    </source>
</reference>
<evidence type="ECO:0000256" key="1">
    <source>
        <dbReference type="ARBA" id="ARBA00023125"/>
    </source>
</evidence>
<organism evidence="4 5">
    <name type="scientific">Anaerostipes hominis</name>
    <name type="common">ex Liu et al. 2021</name>
    <dbReference type="NCBI Taxonomy" id="2763018"/>
    <lineage>
        <taxon>Bacteria</taxon>
        <taxon>Bacillati</taxon>
        <taxon>Bacillota</taxon>
        <taxon>Clostridia</taxon>
        <taxon>Lachnospirales</taxon>
        <taxon>Lachnospiraceae</taxon>
        <taxon>Anaerostipes</taxon>
    </lineage>
</organism>
<proteinExistence type="predicted"/>
<evidence type="ECO:0000313" key="4">
    <source>
        <dbReference type="EMBL" id="MBC5677724.1"/>
    </source>
</evidence>
<keyword evidence="5" id="KW-1185">Reference proteome</keyword>
<dbReference type="PROSITE" id="PS51755">
    <property type="entry name" value="OMPR_PHOB"/>
    <property type="match status" value="1"/>
</dbReference>
<dbReference type="EMBL" id="JACOOS010000009">
    <property type="protein sequence ID" value="MBC5677724.1"/>
    <property type="molecule type" value="Genomic_DNA"/>
</dbReference>
<evidence type="ECO:0000313" key="5">
    <source>
        <dbReference type="Proteomes" id="UP000635828"/>
    </source>
</evidence>
<dbReference type="SUPFAM" id="SSF46894">
    <property type="entry name" value="C-terminal effector domain of the bipartite response regulators"/>
    <property type="match status" value="1"/>
</dbReference>
<dbReference type="Pfam" id="PF00486">
    <property type="entry name" value="Trans_reg_C"/>
    <property type="match status" value="1"/>
</dbReference>
<dbReference type="Gene3D" id="1.10.10.10">
    <property type="entry name" value="Winged helix-like DNA-binding domain superfamily/Winged helix DNA-binding domain"/>
    <property type="match status" value="1"/>
</dbReference>
<protein>
    <submittedName>
        <fullName evidence="4">Winged helix-turn-helix transcriptional regulator</fullName>
    </submittedName>
</protein>
<dbReference type="InterPro" id="IPR016032">
    <property type="entry name" value="Sig_transdc_resp-reg_C-effctor"/>
</dbReference>
<dbReference type="Proteomes" id="UP000635828">
    <property type="component" value="Unassembled WGS sequence"/>
</dbReference>
<comment type="caution">
    <text evidence="4">The sequence shown here is derived from an EMBL/GenBank/DDBJ whole genome shotgun (WGS) entry which is preliminary data.</text>
</comment>
<keyword evidence="1 2" id="KW-0238">DNA-binding</keyword>
<feature type="domain" description="OmpR/PhoB-type" evidence="3">
    <location>
        <begin position="1"/>
        <end position="52"/>
    </location>
</feature>
<evidence type="ECO:0000259" key="3">
    <source>
        <dbReference type="PROSITE" id="PS51755"/>
    </source>
</evidence>
<accession>A0ABR7FRE0</accession>
<name>A0ABR7FRE0_9FIRM</name>
<evidence type="ECO:0000256" key="2">
    <source>
        <dbReference type="PROSITE-ProRule" id="PRU01091"/>
    </source>
</evidence>